<dbReference type="AlphaFoldDB" id="A0A3L7AUY5"/>
<feature type="chain" id="PRO_5018167943" evidence="3">
    <location>
        <begin position="45"/>
        <end position="683"/>
    </location>
</feature>
<dbReference type="RefSeq" id="WP_121687613.1">
    <property type="nucleotide sequence ID" value="NZ_RCUY01000002.1"/>
</dbReference>
<evidence type="ECO:0000259" key="4">
    <source>
        <dbReference type="Pfam" id="PF20674"/>
    </source>
</evidence>
<dbReference type="GO" id="GO:0005975">
    <property type="term" value="P:carbohydrate metabolic process"/>
    <property type="evidence" value="ECO:0007669"/>
    <property type="project" value="UniProtKB-ARBA"/>
</dbReference>
<protein>
    <submittedName>
        <fullName evidence="6">DUF11 domain-containing protein</fullName>
    </submittedName>
</protein>
<dbReference type="EMBL" id="RCUY01000002">
    <property type="protein sequence ID" value="RLP83994.1"/>
    <property type="molecule type" value="Genomic_DNA"/>
</dbReference>
<keyword evidence="2" id="KW-0812">Transmembrane</keyword>
<feature type="domain" description="DUF7507" evidence="5">
    <location>
        <begin position="501"/>
        <end position="600"/>
    </location>
</feature>
<dbReference type="NCBIfam" id="TIGR01451">
    <property type="entry name" value="B_ant_repeat"/>
    <property type="match status" value="2"/>
</dbReference>
<dbReference type="Proteomes" id="UP000269438">
    <property type="component" value="Unassembled WGS sequence"/>
</dbReference>
<feature type="compositionally biased region" description="Low complexity" evidence="1">
    <location>
        <begin position="612"/>
        <end position="632"/>
    </location>
</feature>
<feature type="domain" description="SpaA-like prealbumin fold" evidence="4">
    <location>
        <begin position="270"/>
        <end position="382"/>
    </location>
</feature>
<proteinExistence type="predicted"/>
<dbReference type="OrthoDB" id="3584537at2"/>
<organism evidence="6 7">
    <name type="scientific">Mycetocola lacteus</name>
    <dbReference type="NCBI Taxonomy" id="76637"/>
    <lineage>
        <taxon>Bacteria</taxon>
        <taxon>Bacillati</taxon>
        <taxon>Actinomycetota</taxon>
        <taxon>Actinomycetes</taxon>
        <taxon>Micrococcales</taxon>
        <taxon>Microbacteriaceae</taxon>
        <taxon>Mycetocola</taxon>
    </lineage>
</organism>
<evidence type="ECO:0000313" key="7">
    <source>
        <dbReference type="Proteomes" id="UP000269438"/>
    </source>
</evidence>
<dbReference type="InterPro" id="IPR013783">
    <property type="entry name" value="Ig-like_fold"/>
</dbReference>
<evidence type="ECO:0000259" key="5">
    <source>
        <dbReference type="Pfam" id="PF24346"/>
    </source>
</evidence>
<name>A0A3L7AUY5_9MICO</name>
<feature type="signal peptide" evidence="3">
    <location>
        <begin position="1"/>
        <end position="44"/>
    </location>
</feature>
<accession>A0A3L7AUY5</accession>
<evidence type="ECO:0000313" key="6">
    <source>
        <dbReference type="EMBL" id="RLP83994.1"/>
    </source>
</evidence>
<keyword evidence="2" id="KW-1133">Transmembrane helix</keyword>
<keyword evidence="7" id="KW-1185">Reference proteome</keyword>
<evidence type="ECO:0000256" key="2">
    <source>
        <dbReference type="SAM" id="Phobius"/>
    </source>
</evidence>
<keyword evidence="3" id="KW-0732">Signal</keyword>
<dbReference type="Pfam" id="PF24346">
    <property type="entry name" value="DUF7507"/>
    <property type="match status" value="2"/>
</dbReference>
<keyword evidence="2" id="KW-0472">Membrane</keyword>
<reference evidence="6 7" key="1">
    <citation type="submission" date="2018-10" db="EMBL/GenBank/DDBJ databases">
        <authorList>
            <person name="Li J."/>
        </authorList>
    </citation>
    <scope>NUCLEOTIDE SEQUENCE [LARGE SCALE GENOMIC DNA]</scope>
    <source>
        <strain evidence="6 7">JCM 11654</strain>
    </source>
</reference>
<dbReference type="InterPro" id="IPR047589">
    <property type="entry name" value="DUF11_rpt"/>
</dbReference>
<dbReference type="Pfam" id="PF20674">
    <property type="entry name" value="SpaA_3"/>
    <property type="match status" value="1"/>
</dbReference>
<gene>
    <name evidence="6" type="ORF">D9V34_04115</name>
</gene>
<feature type="transmembrane region" description="Helical" evidence="2">
    <location>
        <begin position="649"/>
        <end position="671"/>
    </location>
</feature>
<feature type="region of interest" description="Disordered" evidence="1">
    <location>
        <begin position="612"/>
        <end position="634"/>
    </location>
</feature>
<evidence type="ECO:0000256" key="3">
    <source>
        <dbReference type="SAM" id="SignalP"/>
    </source>
</evidence>
<comment type="caution">
    <text evidence="6">The sequence shown here is derived from an EMBL/GenBank/DDBJ whole genome shotgun (WGS) entry which is preliminary data.</text>
</comment>
<evidence type="ECO:0000256" key="1">
    <source>
        <dbReference type="SAM" id="MobiDB-lite"/>
    </source>
</evidence>
<sequence length="683" mass="67861">MPAELTRVRPQKSSPGRLKRLLAALGIAAAALSGSLLVPAAASAAPLDTNCSYAVSGGKYPTSTCWIDFSGFDGAQASSAAGQDMTMMLGDYTVTFNVTQRPVPGKTARNVVASPTVSAFGSGGYYSGITGKPLLYSQTGLPNGAVDIEIRNVAIKLGTTPVTGYSLVSASAETLDGPTGFFQESIAWTSDVPLNMIDHAYEFTTGGGCPLPPAGNGNTTVSCTGAPAGTTSAHGVIMAGASATRISGAVHMNTGGEREAVAFGIQTARATVTKQVASRVDPTDSFDVSITSPEGVALANASTGTAATATTGRETVIPSGNLALADTTTSGTRSALSYYTANWSCTNATTGSTTVLPSGSNPAQSLNLAVGDDVSCVVTNTALPATLSLSKAVNIATSVLGDTATYAFTVTNTGQIPLDSLAIEETNFSGSGTLSAVTCPTTTLAPGASTNCQATYTVTQADVDAARVTNTARATAHPAGTDTVVTSNDSSAEFAAVGTGALTVTKAVSATSVRAGDSLTYTLKARNSGGLTLHGVTLEDHNFTGTGALGILICDRVQPATLAPGQSLTCTTAYTVTARDTDTITNSAIGSALDPSGSTLSGTDAAKVTVRAAGSPAAPGPSGTPSAPSAGPITAGGGDTHLAYTGGDYTGSIIAGVAGVIMLIAAAGLLARAQRNARRTSGA</sequence>
<dbReference type="InterPro" id="IPR048834">
    <property type="entry name" value="SpaA_pre-album"/>
</dbReference>
<dbReference type="Gene3D" id="2.60.40.10">
    <property type="entry name" value="Immunoglobulins"/>
    <property type="match status" value="2"/>
</dbReference>
<feature type="domain" description="DUF7507" evidence="5">
    <location>
        <begin position="387"/>
        <end position="484"/>
    </location>
</feature>
<dbReference type="InterPro" id="IPR055354">
    <property type="entry name" value="DUF7507"/>
</dbReference>